<dbReference type="AlphaFoldDB" id="A0A1F5DVH2"/>
<dbReference type="EMBL" id="MEZQ01000040">
    <property type="protein sequence ID" value="OGD59168.1"/>
    <property type="molecule type" value="Genomic_DNA"/>
</dbReference>
<evidence type="ECO:0000313" key="2">
    <source>
        <dbReference type="EMBL" id="OGD59168.1"/>
    </source>
</evidence>
<dbReference type="SUPFAM" id="SSF81301">
    <property type="entry name" value="Nucleotidyltransferase"/>
    <property type="match status" value="1"/>
</dbReference>
<sequence>MLDNNTFKIIKTILNSYLPNNSYKAFIFGSRATNNNRPFSDIDLGILGSKPLPTKNYINLVQAFEDSDIPYRTDVVDFTSVSDKFKEQALNKIIEL</sequence>
<organism evidence="2 3">
    <name type="scientific">Candidatus Beckwithbacteria bacterium RIFCSPLOWO2_02_FULL_47_23</name>
    <dbReference type="NCBI Taxonomy" id="1797463"/>
    <lineage>
        <taxon>Bacteria</taxon>
        <taxon>Candidatus Beckwithiibacteriota</taxon>
    </lineage>
</organism>
<dbReference type="Pfam" id="PF18765">
    <property type="entry name" value="Polbeta"/>
    <property type="match status" value="1"/>
</dbReference>
<dbReference type="InterPro" id="IPR041633">
    <property type="entry name" value="Polbeta"/>
</dbReference>
<comment type="caution">
    <text evidence="2">The sequence shown here is derived from an EMBL/GenBank/DDBJ whole genome shotgun (WGS) entry which is preliminary data.</text>
</comment>
<gene>
    <name evidence="2" type="ORF">A3I57_03475</name>
</gene>
<accession>A0A1F5DVH2</accession>
<feature type="domain" description="Polymerase beta nucleotidyltransferase" evidence="1">
    <location>
        <begin position="10"/>
        <end position="92"/>
    </location>
</feature>
<evidence type="ECO:0000259" key="1">
    <source>
        <dbReference type="Pfam" id="PF18765"/>
    </source>
</evidence>
<protein>
    <recommendedName>
        <fullName evidence="1">Polymerase beta nucleotidyltransferase domain-containing protein</fullName>
    </recommendedName>
</protein>
<name>A0A1F5DVH2_9BACT</name>
<reference evidence="2 3" key="1">
    <citation type="journal article" date="2016" name="Nat. Commun.">
        <title>Thousands of microbial genomes shed light on interconnected biogeochemical processes in an aquifer system.</title>
        <authorList>
            <person name="Anantharaman K."/>
            <person name="Brown C.T."/>
            <person name="Hug L.A."/>
            <person name="Sharon I."/>
            <person name="Castelle C.J."/>
            <person name="Probst A.J."/>
            <person name="Thomas B.C."/>
            <person name="Singh A."/>
            <person name="Wilkins M.J."/>
            <person name="Karaoz U."/>
            <person name="Brodie E.L."/>
            <person name="Williams K.H."/>
            <person name="Hubbard S.S."/>
            <person name="Banfield J.F."/>
        </authorList>
    </citation>
    <scope>NUCLEOTIDE SEQUENCE [LARGE SCALE GENOMIC DNA]</scope>
</reference>
<proteinExistence type="predicted"/>
<evidence type="ECO:0000313" key="3">
    <source>
        <dbReference type="Proteomes" id="UP000176364"/>
    </source>
</evidence>
<dbReference type="CDD" id="cd05403">
    <property type="entry name" value="NT_KNTase_like"/>
    <property type="match status" value="1"/>
</dbReference>
<dbReference type="Gene3D" id="3.30.460.10">
    <property type="entry name" value="Beta Polymerase, domain 2"/>
    <property type="match status" value="1"/>
</dbReference>
<dbReference type="Proteomes" id="UP000176364">
    <property type="component" value="Unassembled WGS sequence"/>
</dbReference>
<dbReference type="InterPro" id="IPR043519">
    <property type="entry name" value="NT_sf"/>
</dbReference>